<sequence>MKFFFQKLILAAITVIAMQVQAGEVLGHISDETEPAVVEPANPPANDRRIIYRVICDPAGEALPDCEQPVYDIETIAKPEKQLEEAMPVESGQMDAESEQMDAEPAPVKKTTQSKKTNSKKKSSSKKKTAGKTSKKSKSKKKTTKKTTTKKSSSQKK</sequence>
<evidence type="ECO:0000256" key="2">
    <source>
        <dbReference type="SAM" id="SignalP"/>
    </source>
</evidence>
<evidence type="ECO:0000313" key="4">
    <source>
        <dbReference type="Proteomes" id="UP000078476"/>
    </source>
</evidence>
<name>A0A177MZH3_9GAMM</name>
<accession>A0A177MZH3</accession>
<protein>
    <submittedName>
        <fullName evidence="3">Uncharacterized protein</fullName>
    </submittedName>
</protein>
<feature type="region of interest" description="Disordered" evidence="1">
    <location>
        <begin position="77"/>
        <end position="157"/>
    </location>
</feature>
<dbReference type="STRING" id="980561.A1359_15075"/>
<keyword evidence="4" id="KW-1185">Reference proteome</keyword>
<comment type="caution">
    <text evidence="3">The sequence shown here is derived from an EMBL/GenBank/DDBJ whole genome shotgun (WGS) entry which is preliminary data.</text>
</comment>
<organism evidence="3 4">
    <name type="scientific">Methylomonas lenta</name>
    <dbReference type="NCBI Taxonomy" id="980561"/>
    <lineage>
        <taxon>Bacteria</taxon>
        <taxon>Pseudomonadati</taxon>
        <taxon>Pseudomonadota</taxon>
        <taxon>Gammaproteobacteria</taxon>
        <taxon>Methylococcales</taxon>
        <taxon>Methylococcaceae</taxon>
        <taxon>Methylomonas</taxon>
    </lineage>
</organism>
<dbReference type="AlphaFoldDB" id="A0A177MZH3"/>
<feature type="chain" id="PRO_5008068633" evidence="2">
    <location>
        <begin position="23"/>
        <end position="157"/>
    </location>
</feature>
<feature type="signal peptide" evidence="2">
    <location>
        <begin position="1"/>
        <end position="22"/>
    </location>
</feature>
<evidence type="ECO:0000256" key="1">
    <source>
        <dbReference type="SAM" id="MobiDB-lite"/>
    </source>
</evidence>
<dbReference type="EMBL" id="LUUI01000144">
    <property type="protein sequence ID" value="OAI11118.1"/>
    <property type="molecule type" value="Genomic_DNA"/>
</dbReference>
<keyword evidence="2" id="KW-0732">Signal</keyword>
<reference evidence="3 4" key="1">
    <citation type="submission" date="2016-03" db="EMBL/GenBank/DDBJ databases">
        <authorList>
            <person name="Ploux O."/>
        </authorList>
    </citation>
    <scope>NUCLEOTIDE SEQUENCE [LARGE SCALE GENOMIC DNA]</scope>
    <source>
        <strain evidence="3 4">R-45370</strain>
    </source>
</reference>
<evidence type="ECO:0000313" key="3">
    <source>
        <dbReference type="EMBL" id="OAI11118.1"/>
    </source>
</evidence>
<gene>
    <name evidence="3" type="ORF">A1359_15075</name>
</gene>
<dbReference type="Proteomes" id="UP000078476">
    <property type="component" value="Unassembled WGS sequence"/>
</dbReference>
<proteinExistence type="predicted"/>
<feature type="compositionally biased region" description="Basic residues" evidence="1">
    <location>
        <begin position="117"/>
        <end position="157"/>
    </location>
</feature>